<evidence type="ECO:0000313" key="2">
    <source>
        <dbReference type="Proteomes" id="UP000887226"/>
    </source>
</evidence>
<keyword evidence="2" id="KW-1185">Reference proteome</keyword>
<sequence length="181" mass="19702">MQAPASILRNLKIGTDICNVQRIYDLLTQNNGRLGRRFAEKILVAQERNDERAKVRLSVLGDAKGLMCAGWDSPGTRSNASAKDSSLSLTRTQASEMMRTAEFLAGRFAAKEAAIKAHHDRRLTFQDIWIRKRPTAPGRSGAPEAVIRGEDGSWEGGEARVVPVSVSHDGGVAQAVCMAEE</sequence>
<feature type="non-terminal residue" evidence="1">
    <location>
        <position position="181"/>
    </location>
</feature>
<comment type="caution">
    <text evidence="1">The sequence shown here is derived from an EMBL/GenBank/DDBJ whole genome shotgun (WGS) entry which is preliminary data.</text>
</comment>
<reference evidence="1" key="1">
    <citation type="journal article" date="2021" name="IMA Fungus">
        <title>Genomic characterization of three marine fungi, including Emericellopsis atlantica sp. nov. with signatures of a generalist lifestyle and marine biomass degradation.</title>
        <authorList>
            <person name="Hagestad O.C."/>
            <person name="Hou L."/>
            <person name="Andersen J.H."/>
            <person name="Hansen E.H."/>
            <person name="Altermark B."/>
            <person name="Li C."/>
            <person name="Kuhnert E."/>
            <person name="Cox R.J."/>
            <person name="Crous P.W."/>
            <person name="Spatafora J.W."/>
            <person name="Lail K."/>
            <person name="Amirebrahimi M."/>
            <person name="Lipzen A."/>
            <person name="Pangilinan J."/>
            <person name="Andreopoulos W."/>
            <person name="Hayes R.D."/>
            <person name="Ng V."/>
            <person name="Grigoriev I.V."/>
            <person name="Jackson S.A."/>
            <person name="Sutton T.D.S."/>
            <person name="Dobson A.D.W."/>
            <person name="Rama T."/>
        </authorList>
    </citation>
    <scope>NUCLEOTIDE SEQUENCE</scope>
    <source>
        <strain evidence="1">TRa3180A</strain>
    </source>
</reference>
<dbReference type="EMBL" id="MU253890">
    <property type="protein sequence ID" value="KAG9244677.1"/>
    <property type="molecule type" value="Genomic_DNA"/>
</dbReference>
<gene>
    <name evidence="1" type="ORF">BJ878DRAFT_420869</name>
</gene>
<dbReference type="GO" id="GO:0008897">
    <property type="term" value="F:holo-[acyl-carrier-protein] synthase activity"/>
    <property type="evidence" value="ECO:0007669"/>
    <property type="project" value="InterPro"/>
</dbReference>
<name>A0A9P8CFB9_9HELO</name>
<dbReference type="AlphaFoldDB" id="A0A9P8CFB9"/>
<dbReference type="Gene3D" id="3.90.470.20">
    <property type="entry name" value="4'-phosphopantetheinyl transferase domain"/>
    <property type="match status" value="1"/>
</dbReference>
<dbReference type="GO" id="GO:0000287">
    <property type="term" value="F:magnesium ion binding"/>
    <property type="evidence" value="ECO:0007669"/>
    <property type="project" value="InterPro"/>
</dbReference>
<dbReference type="Proteomes" id="UP000887226">
    <property type="component" value="Unassembled WGS sequence"/>
</dbReference>
<dbReference type="InterPro" id="IPR037143">
    <property type="entry name" value="4-PPantetheinyl_Trfase_dom_sf"/>
</dbReference>
<protein>
    <recommendedName>
        <fullName evidence="3">4'-phosphopantetheinyl transferase domain-containing protein</fullName>
    </recommendedName>
</protein>
<accession>A0A9P8CFB9</accession>
<organism evidence="1 2">
    <name type="scientific">Calycina marina</name>
    <dbReference type="NCBI Taxonomy" id="1763456"/>
    <lineage>
        <taxon>Eukaryota</taxon>
        <taxon>Fungi</taxon>
        <taxon>Dikarya</taxon>
        <taxon>Ascomycota</taxon>
        <taxon>Pezizomycotina</taxon>
        <taxon>Leotiomycetes</taxon>
        <taxon>Helotiales</taxon>
        <taxon>Pezizellaceae</taxon>
        <taxon>Calycina</taxon>
    </lineage>
</organism>
<dbReference type="SUPFAM" id="SSF56214">
    <property type="entry name" value="4'-phosphopantetheinyl transferase"/>
    <property type="match status" value="1"/>
</dbReference>
<dbReference type="OrthoDB" id="15433at2759"/>
<evidence type="ECO:0008006" key="3">
    <source>
        <dbReference type="Google" id="ProtNLM"/>
    </source>
</evidence>
<proteinExistence type="predicted"/>
<evidence type="ECO:0000313" key="1">
    <source>
        <dbReference type="EMBL" id="KAG9244677.1"/>
    </source>
</evidence>